<keyword evidence="9" id="KW-0804">Transcription</keyword>
<feature type="region of interest" description="Disordered" evidence="12">
    <location>
        <begin position="46"/>
        <end position="69"/>
    </location>
</feature>
<dbReference type="PANTHER" id="PTHR16515">
    <property type="entry name" value="PR DOMAIN ZINC FINGER PROTEIN"/>
    <property type="match status" value="1"/>
</dbReference>
<keyword evidence="8" id="KW-0238">DNA-binding</keyword>
<feature type="compositionally biased region" description="Acidic residues" evidence="12">
    <location>
        <begin position="360"/>
        <end position="371"/>
    </location>
</feature>
<dbReference type="InterPro" id="IPR036236">
    <property type="entry name" value="Znf_C2H2_sf"/>
</dbReference>
<feature type="domain" description="C2H2-type" evidence="13">
    <location>
        <begin position="294"/>
        <end position="321"/>
    </location>
</feature>
<dbReference type="Pfam" id="PF00096">
    <property type="entry name" value="zf-C2H2"/>
    <property type="match status" value="3"/>
</dbReference>
<dbReference type="AlphaFoldDB" id="A0A9J6GNJ7"/>
<keyword evidence="5 11" id="KW-0863">Zinc-finger</keyword>
<evidence type="ECO:0000256" key="1">
    <source>
        <dbReference type="ARBA" id="ARBA00004123"/>
    </source>
</evidence>
<dbReference type="GO" id="GO:0003677">
    <property type="term" value="F:DNA binding"/>
    <property type="evidence" value="ECO:0007669"/>
    <property type="project" value="UniProtKB-KW"/>
</dbReference>
<accession>A0A9J6GNJ7</accession>
<dbReference type="GO" id="GO:0010468">
    <property type="term" value="P:regulation of gene expression"/>
    <property type="evidence" value="ECO:0007669"/>
    <property type="project" value="TreeGrafter"/>
</dbReference>
<dbReference type="GO" id="GO:0008270">
    <property type="term" value="F:zinc ion binding"/>
    <property type="evidence" value="ECO:0007669"/>
    <property type="project" value="UniProtKB-KW"/>
</dbReference>
<keyword evidence="7" id="KW-0805">Transcription regulation</keyword>
<evidence type="ECO:0000256" key="8">
    <source>
        <dbReference type="ARBA" id="ARBA00023125"/>
    </source>
</evidence>
<keyword evidence="10" id="KW-0539">Nucleus</keyword>
<evidence type="ECO:0000256" key="7">
    <source>
        <dbReference type="ARBA" id="ARBA00023015"/>
    </source>
</evidence>
<comment type="caution">
    <text evidence="14">The sequence shown here is derived from an EMBL/GenBank/DDBJ whole genome shotgun (WGS) entry which is preliminary data.</text>
</comment>
<dbReference type="FunFam" id="3.30.160.60:FF:000325">
    <property type="entry name" value="ZFP90 zinc finger protein"/>
    <property type="match status" value="1"/>
</dbReference>
<keyword evidence="4" id="KW-0677">Repeat</keyword>
<dbReference type="FunFam" id="3.30.160.60:FF:000557">
    <property type="entry name" value="zinc finger and SCAN domain-containing protein 29"/>
    <property type="match status" value="1"/>
</dbReference>
<dbReference type="InterPro" id="IPR013087">
    <property type="entry name" value="Znf_C2H2_type"/>
</dbReference>
<proteinExistence type="inferred from homology"/>
<evidence type="ECO:0000313" key="14">
    <source>
        <dbReference type="EMBL" id="KAH9380022.1"/>
    </source>
</evidence>
<dbReference type="PROSITE" id="PS50157">
    <property type="entry name" value="ZINC_FINGER_C2H2_2"/>
    <property type="match status" value="4"/>
</dbReference>
<dbReference type="InterPro" id="IPR050331">
    <property type="entry name" value="Zinc_finger"/>
</dbReference>
<dbReference type="PROSITE" id="PS00028">
    <property type="entry name" value="ZINC_FINGER_C2H2_1"/>
    <property type="match status" value="4"/>
</dbReference>
<dbReference type="VEuPathDB" id="VectorBase:HLOH_042417"/>
<comment type="similarity">
    <text evidence="2">Belongs to the krueppel C2H2-type zinc-finger protein family.</text>
</comment>
<evidence type="ECO:0000256" key="9">
    <source>
        <dbReference type="ARBA" id="ARBA00023163"/>
    </source>
</evidence>
<evidence type="ECO:0000259" key="13">
    <source>
        <dbReference type="PROSITE" id="PS50157"/>
    </source>
</evidence>
<dbReference type="EMBL" id="JABSTR010000010">
    <property type="protein sequence ID" value="KAH9380022.1"/>
    <property type="molecule type" value="Genomic_DNA"/>
</dbReference>
<comment type="subcellular location">
    <subcellularLocation>
        <location evidence="1">Nucleus</location>
    </subcellularLocation>
</comment>
<dbReference type="OMA" id="LENEDCW"/>
<name>A0A9J6GNJ7_HAELO</name>
<evidence type="ECO:0000256" key="2">
    <source>
        <dbReference type="ARBA" id="ARBA00006991"/>
    </source>
</evidence>
<dbReference type="SMART" id="SM00355">
    <property type="entry name" value="ZnF_C2H2"/>
    <property type="match status" value="4"/>
</dbReference>
<keyword evidence="3" id="KW-0479">Metal-binding</keyword>
<evidence type="ECO:0000256" key="4">
    <source>
        <dbReference type="ARBA" id="ARBA00022737"/>
    </source>
</evidence>
<dbReference type="OrthoDB" id="40579at2759"/>
<evidence type="ECO:0000256" key="11">
    <source>
        <dbReference type="PROSITE-ProRule" id="PRU00042"/>
    </source>
</evidence>
<feature type="domain" description="C2H2-type" evidence="13">
    <location>
        <begin position="265"/>
        <end position="292"/>
    </location>
</feature>
<dbReference type="Gene3D" id="3.30.160.60">
    <property type="entry name" value="Classic Zinc Finger"/>
    <property type="match status" value="4"/>
</dbReference>
<dbReference type="GO" id="GO:0005634">
    <property type="term" value="C:nucleus"/>
    <property type="evidence" value="ECO:0007669"/>
    <property type="project" value="UniProtKB-SubCell"/>
</dbReference>
<dbReference type="SUPFAM" id="SSF57667">
    <property type="entry name" value="beta-beta-alpha zinc fingers"/>
    <property type="match status" value="2"/>
</dbReference>
<reference evidence="14 15" key="1">
    <citation type="journal article" date="2020" name="Cell">
        <title>Large-Scale Comparative Analyses of Tick Genomes Elucidate Their Genetic Diversity and Vector Capacities.</title>
        <authorList>
            <consortium name="Tick Genome and Microbiome Consortium (TIGMIC)"/>
            <person name="Jia N."/>
            <person name="Wang J."/>
            <person name="Shi W."/>
            <person name="Du L."/>
            <person name="Sun Y."/>
            <person name="Zhan W."/>
            <person name="Jiang J.F."/>
            <person name="Wang Q."/>
            <person name="Zhang B."/>
            <person name="Ji P."/>
            <person name="Bell-Sakyi L."/>
            <person name="Cui X.M."/>
            <person name="Yuan T.T."/>
            <person name="Jiang B.G."/>
            <person name="Yang W.F."/>
            <person name="Lam T.T."/>
            <person name="Chang Q.C."/>
            <person name="Ding S.J."/>
            <person name="Wang X.J."/>
            <person name="Zhu J.G."/>
            <person name="Ruan X.D."/>
            <person name="Zhao L."/>
            <person name="Wei J.T."/>
            <person name="Ye R.Z."/>
            <person name="Que T.C."/>
            <person name="Du C.H."/>
            <person name="Zhou Y.H."/>
            <person name="Cheng J.X."/>
            <person name="Dai P.F."/>
            <person name="Guo W.B."/>
            <person name="Han X.H."/>
            <person name="Huang E.J."/>
            <person name="Li L.F."/>
            <person name="Wei W."/>
            <person name="Gao Y.C."/>
            <person name="Liu J.Z."/>
            <person name="Shao H.Z."/>
            <person name="Wang X."/>
            <person name="Wang C.C."/>
            <person name="Yang T.C."/>
            <person name="Huo Q.B."/>
            <person name="Li W."/>
            <person name="Chen H.Y."/>
            <person name="Chen S.E."/>
            <person name="Zhou L.G."/>
            <person name="Ni X.B."/>
            <person name="Tian J.H."/>
            <person name="Sheng Y."/>
            <person name="Liu T."/>
            <person name="Pan Y.S."/>
            <person name="Xia L.Y."/>
            <person name="Li J."/>
            <person name="Zhao F."/>
            <person name="Cao W.C."/>
        </authorList>
    </citation>
    <scope>NUCLEOTIDE SEQUENCE [LARGE SCALE GENOMIC DNA]</scope>
    <source>
        <strain evidence="14">HaeL-2018</strain>
    </source>
</reference>
<organism evidence="14 15">
    <name type="scientific">Haemaphysalis longicornis</name>
    <name type="common">Bush tick</name>
    <dbReference type="NCBI Taxonomy" id="44386"/>
    <lineage>
        <taxon>Eukaryota</taxon>
        <taxon>Metazoa</taxon>
        <taxon>Ecdysozoa</taxon>
        <taxon>Arthropoda</taxon>
        <taxon>Chelicerata</taxon>
        <taxon>Arachnida</taxon>
        <taxon>Acari</taxon>
        <taxon>Parasitiformes</taxon>
        <taxon>Ixodida</taxon>
        <taxon>Ixodoidea</taxon>
        <taxon>Ixodidae</taxon>
        <taxon>Haemaphysalinae</taxon>
        <taxon>Haemaphysalis</taxon>
    </lineage>
</organism>
<feature type="region of interest" description="Disordered" evidence="12">
    <location>
        <begin position="339"/>
        <end position="371"/>
    </location>
</feature>
<keyword evidence="6" id="KW-0862">Zinc</keyword>
<evidence type="ECO:0000256" key="5">
    <source>
        <dbReference type="ARBA" id="ARBA00022771"/>
    </source>
</evidence>
<dbReference type="Proteomes" id="UP000821853">
    <property type="component" value="Chromosome 8"/>
</dbReference>
<evidence type="ECO:0000256" key="12">
    <source>
        <dbReference type="SAM" id="MobiDB-lite"/>
    </source>
</evidence>
<dbReference type="PANTHER" id="PTHR16515:SF66">
    <property type="entry name" value="C2H2-TYPE DOMAIN-CONTAINING PROTEIN"/>
    <property type="match status" value="1"/>
</dbReference>
<evidence type="ECO:0000256" key="3">
    <source>
        <dbReference type="ARBA" id="ARBA00022723"/>
    </source>
</evidence>
<keyword evidence="15" id="KW-1185">Reference proteome</keyword>
<gene>
    <name evidence="14" type="ORF">HPB48_006160</name>
</gene>
<feature type="domain" description="C2H2-type" evidence="13">
    <location>
        <begin position="322"/>
        <end position="350"/>
    </location>
</feature>
<evidence type="ECO:0000313" key="15">
    <source>
        <dbReference type="Proteomes" id="UP000821853"/>
    </source>
</evidence>
<feature type="domain" description="C2H2-type" evidence="13">
    <location>
        <begin position="237"/>
        <end position="264"/>
    </location>
</feature>
<evidence type="ECO:0000256" key="10">
    <source>
        <dbReference type="ARBA" id="ARBA00023242"/>
    </source>
</evidence>
<dbReference type="FunFam" id="3.30.160.60:FF:000151">
    <property type="entry name" value="Zinc finger and SCAN domain-containing 21"/>
    <property type="match status" value="1"/>
</dbReference>
<evidence type="ECO:0000256" key="6">
    <source>
        <dbReference type="ARBA" id="ARBA00022833"/>
    </source>
</evidence>
<sequence>MSALSSPAAASLIDVRTMRIRRRSALETAPSSTIASSAAMVAAARGRSRSPGPQVSQLLPQGLGRGHGRGHRLRAAVRPSWPNESHGPANCFAPESSCTRTGLLVIDLELNLPNGAGVYTRRGTWLCRVLAALQESQADRASASGSKSKFTQLTDRLPVPVGAWPRFPGWPQSYQLAVASPPAACQPKSQASTKNGVTWLIPRPVVVNDFRKHGGQRTRYWSSMKDHERMHSGDRPFSCPSCDKSFTYKHNLVDHQRVHTGEKPYKCDVCGQHFRDSSGLWSHKKLHFDDAKPHACRFCGRAFRLKSNLTKHLVVHTGERRYSCSVCGQKFTKGYAARRHEQQVHSGQVPAADSPTLIDDSQDASFEDVPK</sequence>
<protein>
    <recommendedName>
        <fullName evidence="13">C2H2-type domain-containing protein</fullName>
    </recommendedName>
</protein>